<evidence type="ECO:0008006" key="4">
    <source>
        <dbReference type="Google" id="ProtNLM"/>
    </source>
</evidence>
<dbReference type="PIRSF" id="PIRSF034077">
    <property type="entry name" value="UCP034077"/>
    <property type="match status" value="1"/>
</dbReference>
<reference evidence="2 3" key="1">
    <citation type="submission" date="2018-07" db="EMBL/GenBank/DDBJ databases">
        <title>Genomic Encyclopedia of Type Strains, Phase IV (KMG-IV): sequencing the most valuable type-strain genomes for metagenomic binning, comparative biology and taxonomic classification.</title>
        <authorList>
            <person name="Goeker M."/>
        </authorList>
    </citation>
    <scope>NUCLEOTIDE SEQUENCE [LARGE SCALE GENOMIC DNA]</scope>
    <source>
        <strain evidence="2 3">DSM 14364</strain>
    </source>
</reference>
<name>A0A370HN56_9HYPH</name>
<sequence length="127" mass="13543">MKQLAFGLTAVLLASTAAVAQQAPVGPPVNTLQEMGTALWSCWTPPPDTQNFQVTIRFSLKRSGEVLGKPMITYSTFNGTDEEQRIIMDRILASLDACTPVNLTPALGGAVAGRMLIMTFTSPSTKA</sequence>
<feature type="chain" id="PRO_5017075180" description="TonB-like protein" evidence="1">
    <location>
        <begin position="21"/>
        <end position="127"/>
    </location>
</feature>
<dbReference type="RefSeq" id="WP_114769722.1">
    <property type="nucleotide sequence ID" value="NZ_QQBB01000003.1"/>
</dbReference>
<dbReference type="EMBL" id="QQBB01000003">
    <property type="protein sequence ID" value="RDI60006.1"/>
    <property type="molecule type" value="Genomic_DNA"/>
</dbReference>
<feature type="signal peptide" evidence="1">
    <location>
        <begin position="1"/>
        <end position="20"/>
    </location>
</feature>
<organism evidence="2 3">
    <name type="scientific">Microvirga subterranea</name>
    <dbReference type="NCBI Taxonomy" id="186651"/>
    <lineage>
        <taxon>Bacteria</taxon>
        <taxon>Pseudomonadati</taxon>
        <taxon>Pseudomonadota</taxon>
        <taxon>Alphaproteobacteria</taxon>
        <taxon>Hyphomicrobiales</taxon>
        <taxon>Methylobacteriaceae</taxon>
        <taxon>Microvirga</taxon>
    </lineage>
</organism>
<comment type="caution">
    <text evidence="2">The sequence shown here is derived from an EMBL/GenBank/DDBJ whole genome shotgun (WGS) entry which is preliminary data.</text>
</comment>
<accession>A0A370HN56</accession>
<dbReference type="Proteomes" id="UP000254925">
    <property type="component" value="Unassembled WGS sequence"/>
</dbReference>
<protein>
    <recommendedName>
        <fullName evidence="4">TonB-like protein</fullName>
    </recommendedName>
</protein>
<dbReference type="AlphaFoldDB" id="A0A370HN56"/>
<proteinExistence type="predicted"/>
<evidence type="ECO:0000256" key="1">
    <source>
        <dbReference type="SAM" id="SignalP"/>
    </source>
</evidence>
<gene>
    <name evidence="2" type="ORF">DES45_103265</name>
</gene>
<dbReference type="OrthoDB" id="7997311at2"/>
<evidence type="ECO:0000313" key="2">
    <source>
        <dbReference type="EMBL" id="RDI60006.1"/>
    </source>
</evidence>
<dbReference type="InterPro" id="IPR014587">
    <property type="entry name" value="UCP034077"/>
</dbReference>
<keyword evidence="3" id="KW-1185">Reference proteome</keyword>
<evidence type="ECO:0000313" key="3">
    <source>
        <dbReference type="Proteomes" id="UP000254925"/>
    </source>
</evidence>
<keyword evidence="1" id="KW-0732">Signal</keyword>